<organism evidence="1">
    <name type="scientific">Bracon brevicornis</name>
    <dbReference type="NCBI Taxonomy" id="1563983"/>
    <lineage>
        <taxon>Eukaryota</taxon>
        <taxon>Metazoa</taxon>
        <taxon>Ecdysozoa</taxon>
        <taxon>Arthropoda</taxon>
        <taxon>Hexapoda</taxon>
        <taxon>Insecta</taxon>
        <taxon>Pterygota</taxon>
        <taxon>Neoptera</taxon>
        <taxon>Endopterygota</taxon>
        <taxon>Hymenoptera</taxon>
        <taxon>Apocrita</taxon>
        <taxon>Ichneumonoidea</taxon>
        <taxon>Braconidae</taxon>
        <taxon>Braconinae</taxon>
        <taxon>Bracon</taxon>
    </lineage>
</organism>
<protein>
    <submittedName>
        <fullName evidence="1">Uncharacterized protein</fullName>
    </submittedName>
</protein>
<reference evidence="1" key="1">
    <citation type="submission" date="2020-07" db="EMBL/GenBank/DDBJ databases">
        <authorList>
            <person name="Ferguson B K."/>
        </authorList>
    </citation>
    <scope>NUCLEOTIDE SEQUENCE</scope>
    <source>
        <strain evidence="1">L06</strain>
    </source>
</reference>
<dbReference type="EMBL" id="CADCXW020000001">
    <property type="protein sequence ID" value="CAD1529078.1"/>
    <property type="molecule type" value="Genomic_DNA"/>
</dbReference>
<accession>A0A6V7HPG1</accession>
<dbReference type="AlphaFoldDB" id="A0A6V7HPG1"/>
<gene>
    <name evidence="1" type="ORF">BBRV_LOCUS3333</name>
</gene>
<sequence length="34" mass="3958">MFDKAEEAMAEQSMADMLYLNENEGKLRLDTYSL</sequence>
<proteinExistence type="predicted"/>
<evidence type="ECO:0000313" key="1">
    <source>
        <dbReference type="EMBL" id="CAD1529078.1"/>
    </source>
</evidence>
<name>A0A6V7HPG1_9HYME</name>